<protein>
    <submittedName>
        <fullName evidence="1">Uncharacterized protein</fullName>
    </submittedName>
</protein>
<reference evidence="1" key="1">
    <citation type="submission" date="2019-02" db="EMBL/GenBank/DDBJ databases">
        <authorList>
            <person name="Gruber-Vodicka R. H."/>
            <person name="Seah K. B. B."/>
        </authorList>
    </citation>
    <scope>NUCLEOTIDE SEQUENCE</scope>
    <source>
        <strain evidence="1">BECK_S313</strain>
    </source>
</reference>
<dbReference type="AlphaFoldDB" id="A0A450WXN4"/>
<gene>
    <name evidence="1" type="ORF">BECKLPF1236B_GA0070989_12753</name>
</gene>
<evidence type="ECO:0000313" key="1">
    <source>
        <dbReference type="EMBL" id="VFK21790.1"/>
    </source>
</evidence>
<dbReference type="EMBL" id="CAADFK010000275">
    <property type="protein sequence ID" value="VFK21790.1"/>
    <property type="molecule type" value="Genomic_DNA"/>
</dbReference>
<name>A0A450WXN4_9GAMM</name>
<proteinExistence type="predicted"/>
<sequence length="43" mass="4490">MNIVAIGQNALGSREITTLTGGWRIVPARLADILGLKPGAVFV</sequence>
<organism evidence="1">
    <name type="scientific">Candidatus Kentrum sp. LPFa</name>
    <dbReference type="NCBI Taxonomy" id="2126335"/>
    <lineage>
        <taxon>Bacteria</taxon>
        <taxon>Pseudomonadati</taxon>
        <taxon>Pseudomonadota</taxon>
        <taxon>Gammaproteobacteria</taxon>
        <taxon>Candidatus Kentrum</taxon>
    </lineage>
</organism>
<accession>A0A450WXN4</accession>